<feature type="compositionally biased region" description="Polar residues" evidence="1">
    <location>
        <begin position="123"/>
        <end position="132"/>
    </location>
</feature>
<dbReference type="InterPro" id="IPR013103">
    <property type="entry name" value="RVT_2"/>
</dbReference>
<evidence type="ECO:0000259" key="2">
    <source>
        <dbReference type="Pfam" id="PF07727"/>
    </source>
</evidence>
<proteinExistence type="predicted"/>
<keyword evidence="3" id="KW-0808">Transferase</keyword>
<dbReference type="OrthoDB" id="3344688at2759"/>
<dbReference type="Proteomes" id="UP000602905">
    <property type="component" value="Unassembled WGS sequence"/>
</dbReference>
<sequence length="619" mass="68772">MWVVSTCLVHPTPTYYFVITRKAIFTGMDCNSGGAWRYYAPPDHAIWTLRNIYFPCSLPDPASSNAPPPLLSSNEPDSLSTDCWVQVFAPSEGEMGSSTANTSKTEHTPVKTEESTWPKHLPPSTNSSTQGEHSALPHAPPAPIPTTQTSPSHSDHLHRPATSTSTSPLPEDCSVPGHPPPTRYDNNSPKWSDALKSNRRKEWLAGLDTEFTILERQDVFDDFPHKLIPPGHQILSSGVVTKVKRDADGNKYPKGHGKGGPTVMKLKKALYGAHQSGHLWENYQNNKIIALGYRCCKKDVSIFVCTNKDSIYSIIICYVDDFVICCTRGHIDPIKKEILQLFDCKDLGETKLFLGIAITRDQPARKILLNMNAYINNIVARCCQPDIAFPTALLARFSSCYGAPHIAVICCIHRYLLETAHIGLTYDGNKPFYEVAYSDADFASQYGRKSITGSIVMMGGAAISWVSKRQPSVSLSTMEAEFIALCTTAKEIISVRQFLDDLGISHDTPTTSPIFCDNQAAIEAVHNPTHKTRAKHIDIAYNFIRDKIHQMKITVSFIPTRDNLADPFTKPLNYNQHWYLANSFLGIPSLHHANAFGNSFPRTLYALDQHELVASLPKM</sequence>
<reference evidence="3" key="1">
    <citation type="submission" date="2020-09" db="EMBL/GenBank/DDBJ databases">
        <title>Comparative genome analyses of four rice-infecting Rhizoctonia solani isolates reveal extensive enrichment of homogalacturonan modification genes.</title>
        <authorList>
            <person name="Lee D.-Y."/>
            <person name="Jeon J."/>
            <person name="Kim K.-T."/>
            <person name="Cheong K."/>
            <person name="Song H."/>
            <person name="Choi G."/>
            <person name="Ko J."/>
            <person name="Opiyo S.O."/>
            <person name="Zuo S."/>
            <person name="Madhav S."/>
            <person name="Lee Y.-H."/>
            <person name="Wang G.-L."/>
        </authorList>
    </citation>
    <scope>NUCLEOTIDE SEQUENCE</scope>
    <source>
        <strain evidence="3">AG1-IA WGL</strain>
    </source>
</reference>
<dbReference type="CDD" id="cd09272">
    <property type="entry name" value="RNase_HI_RT_Ty1"/>
    <property type="match status" value="1"/>
</dbReference>
<dbReference type="GO" id="GO:0003964">
    <property type="term" value="F:RNA-directed DNA polymerase activity"/>
    <property type="evidence" value="ECO:0007669"/>
    <property type="project" value="UniProtKB-KW"/>
</dbReference>
<dbReference type="PANTHER" id="PTHR11439:SF483">
    <property type="entry name" value="PEPTIDE SYNTHASE GLIP-LIKE, PUTATIVE (AFU_ORTHOLOGUE AFUA_3G12920)-RELATED"/>
    <property type="match status" value="1"/>
</dbReference>
<evidence type="ECO:0000313" key="3">
    <source>
        <dbReference type="EMBL" id="KAF8712469.1"/>
    </source>
</evidence>
<comment type="caution">
    <text evidence="3">The sequence shown here is derived from an EMBL/GenBank/DDBJ whole genome shotgun (WGS) entry which is preliminary data.</text>
</comment>
<feature type="region of interest" description="Disordered" evidence="1">
    <location>
        <begin position="92"/>
        <end position="193"/>
    </location>
</feature>
<accession>A0A8H7LY29</accession>
<feature type="compositionally biased region" description="Basic and acidic residues" evidence="1">
    <location>
        <begin position="104"/>
        <end position="117"/>
    </location>
</feature>
<feature type="non-terminal residue" evidence="3">
    <location>
        <position position="619"/>
    </location>
</feature>
<dbReference type="Pfam" id="PF07727">
    <property type="entry name" value="RVT_2"/>
    <property type="match status" value="1"/>
</dbReference>
<protein>
    <submittedName>
        <fullName evidence="3">Reverse transcriptase (RNA-dependent DNA polymerase)</fullName>
    </submittedName>
</protein>
<evidence type="ECO:0000256" key="1">
    <source>
        <dbReference type="SAM" id="MobiDB-lite"/>
    </source>
</evidence>
<keyword evidence="3" id="KW-0695">RNA-directed DNA polymerase</keyword>
<name>A0A8H7LY29_9AGAM</name>
<dbReference type="AlphaFoldDB" id="A0A8H7LY29"/>
<dbReference type="EMBL" id="JACYCD010000035">
    <property type="protein sequence ID" value="KAF8712469.1"/>
    <property type="molecule type" value="Genomic_DNA"/>
</dbReference>
<dbReference type="PANTHER" id="PTHR11439">
    <property type="entry name" value="GAG-POL-RELATED RETROTRANSPOSON"/>
    <property type="match status" value="1"/>
</dbReference>
<organism evidence="3 4">
    <name type="scientific">Rhizoctonia solani</name>
    <dbReference type="NCBI Taxonomy" id="456999"/>
    <lineage>
        <taxon>Eukaryota</taxon>
        <taxon>Fungi</taxon>
        <taxon>Dikarya</taxon>
        <taxon>Basidiomycota</taxon>
        <taxon>Agaricomycotina</taxon>
        <taxon>Agaricomycetes</taxon>
        <taxon>Cantharellales</taxon>
        <taxon>Ceratobasidiaceae</taxon>
        <taxon>Rhizoctonia</taxon>
    </lineage>
</organism>
<keyword evidence="3" id="KW-0548">Nucleotidyltransferase</keyword>
<feature type="domain" description="Reverse transcriptase Ty1/copia-type" evidence="2">
    <location>
        <begin position="262"/>
        <end position="380"/>
    </location>
</feature>
<gene>
    <name evidence="3" type="ORF">RHS03_01047</name>
</gene>
<evidence type="ECO:0000313" key="4">
    <source>
        <dbReference type="Proteomes" id="UP000602905"/>
    </source>
</evidence>